<protein>
    <submittedName>
        <fullName evidence="2">Uncharacterized protein</fullName>
    </submittedName>
</protein>
<name>A0A6J4UCC0_9BACT</name>
<feature type="region of interest" description="Disordered" evidence="1">
    <location>
        <begin position="1"/>
        <end position="38"/>
    </location>
</feature>
<evidence type="ECO:0000256" key="1">
    <source>
        <dbReference type="SAM" id="MobiDB-lite"/>
    </source>
</evidence>
<dbReference type="EMBL" id="CADCWG010000086">
    <property type="protein sequence ID" value="CAA9546577.1"/>
    <property type="molecule type" value="Genomic_DNA"/>
</dbReference>
<reference evidence="2" key="1">
    <citation type="submission" date="2020-02" db="EMBL/GenBank/DDBJ databases">
        <authorList>
            <person name="Meier V. D."/>
        </authorList>
    </citation>
    <scope>NUCLEOTIDE SEQUENCE</scope>
    <source>
        <strain evidence="2">AVDCRST_MAG49</strain>
    </source>
</reference>
<accession>A0A6J4UCC0</accession>
<sequence>MQAWLPIPGDGRSPTPRRRPTRLAGSGCGDSGAASCVP</sequence>
<organism evidence="2">
    <name type="scientific">uncultured Thermomicrobiales bacterium</name>
    <dbReference type="NCBI Taxonomy" id="1645740"/>
    <lineage>
        <taxon>Bacteria</taxon>
        <taxon>Pseudomonadati</taxon>
        <taxon>Thermomicrobiota</taxon>
        <taxon>Thermomicrobia</taxon>
        <taxon>Thermomicrobiales</taxon>
        <taxon>environmental samples</taxon>
    </lineage>
</organism>
<proteinExistence type="predicted"/>
<evidence type="ECO:0000313" key="2">
    <source>
        <dbReference type="EMBL" id="CAA9546577.1"/>
    </source>
</evidence>
<dbReference type="AlphaFoldDB" id="A0A6J4UCC0"/>
<gene>
    <name evidence="2" type="ORF">AVDCRST_MAG49-1414</name>
</gene>